<gene>
    <name evidence="1" type="ORF">GNF79_20510</name>
</gene>
<dbReference type="PANTHER" id="PTHR39450:SF1">
    <property type="entry name" value="DUF1667 DOMAIN-CONTAINING PROTEIN"/>
    <property type="match status" value="1"/>
</dbReference>
<accession>A0AAW9IKR0</accession>
<dbReference type="AlphaFoldDB" id="A0AAW9IKR0"/>
<name>A0AAW9IKR0_CLOPF</name>
<sequence>GNSCKRGEAYGIDEITNPVRIITTTVKILNGELPVISVKTKLAIPKALTFKAMEAINDLTLEAPIKIGDIILENILGTGVDVVATKTIKKA</sequence>
<evidence type="ECO:0000313" key="2">
    <source>
        <dbReference type="Proteomes" id="UP001291306"/>
    </source>
</evidence>
<dbReference type="Gene3D" id="3.10.530.10">
    <property type="entry name" value="CPE0013-like"/>
    <property type="match status" value="1"/>
</dbReference>
<proteinExistence type="predicted"/>
<dbReference type="Proteomes" id="UP001291306">
    <property type="component" value="Unassembled WGS sequence"/>
</dbReference>
<protein>
    <submittedName>
        <fullName evidence="1">DUF1667 domain-containing protein</fullName>
    </submittedName>
</protein>
<feature type="non-terminal residue" evidence="1">
    <location>
        <position position="1"/>
    </location>
</feature>
<reference evidence="1" key="1">
    <citation type="submission" date="2019-11" db="EMBL/GenBank/DDBJ databases">
        <title>Characterization of Clostridium perfringens isolates from swine manure treated agricultural soils.</title>
        <authorList>
            <person name="Wushke S.T."/>
        </authorList>
    </citation>
    <scope>NUCLEOTIDE SEQUENCE</scope>
    <source>
        <strain evidence="1">X26</strain>
    </source>
</reference>
<dbReference type="EMBL" id="WNVC01001351">
    <property type="protein sequence ID" value="MDZ5001392.1"/>
    <property type="molecule type" value="Genomic_DNA"/>
</dbReference>
<dbReference type="RefSeq" id="WP_322459464.1">
    <property type="nucleotide sequence ID" value="NZ_WNVC01001351.1"/>
</dbReference>
<dbReference type="InterPro" id="IPR012460">
    <property type="entry name" value="DUF1667"/>
</dbReference>
<organism evidence="1 2">
    <name type="scientific">Clostridium perfringens</name>
    <dbReference type="NCBI Taxonomy" id="1502"/>
    <lineage>
        <taxon>Bacteria</taxon>
        <taxon>Bacillati</taxon>
        <taxon>Bacillota</taxon>
        <taxon>Clostridia</taxon>
        <taxon>Eubacteriales</taxon>
        <taxon>Clostridiaceae</taxon>
        <taxon>Clostridium</taxon>
    </lineage>
</organism>
<dbReference type="InterPro" id="IPR036593">
    <property type="entry name" value="CPE0013-like_sf"/>
</dbReference>
<evidence type="ECO:0000313" key="1">
    <source>
        <dbReference type="EMBL" id="MDZ5001392.1"/>
    </source>
</evidence>
<dbReference type="PANTHER" id="PTHR39450">
    <property type="entry name" value="MOLYBDOPTERIN OXIDOREDUCTASE, 4FE-4S CLUSTER-BINDING SUBUNIT"/>
    <property type="match status" value="1"/>
</dbReference>
<dbReference type="SUPFAM" id="SSF160148">
    <property type="entry name" value="CPE0013-like"/>
    <property type="match status" value="1"/>
</dbReference>
<comment type="caution">
    <text evidence="1">The sequence shown here is derived from an EMBL/GenBank/DDBJ whole genome shotgun (WGS) entry which is preliminary data.</text>
</comment>
<dbReference type="Pfam" id="PF07892">
    <property type="entry name" value="DUF1667"/>
    <property type="match status" value="1"/>
</dbReference>